<dbReference type="AlphaFoldDB" id="A0AB36BJX4"/>
<dbReference type="PROSITE" id="PS51257">
    <property type="entry name" value="PROKAR_LIPOPROTEIN"/>
    <property type="match status" value="1"/>
</dbReference>
<proteinExistence type="predicted"/>
<dbReference type="Proteomes" id="UP000481807">
    <property type="component" value="Unassembled WGS sequence"/>
</dbReference>
<feature type="chain" id="PRO_5044294068" description="Lipoprotein" evidence="1">
    <location>
        <begin position="21"/>
        <end position="103"/>
    </location>
</feature>
<evidence type="ECO:0000313" key="2">
    <source>
        <dbReference type="EMBL" id="NBH31648.1"/>
    </source>
</evidence>
<sequence>MKKFLTLAIMAMAVAVVLSACGTESKIKGTWEEDSVVDRGGDAADYTFEDGGKYTHSDMGGLIEKGKYKVEGKKIKLDDKHNTVITFEGDKIKAKGKTYKKKD</sequence>
<organism evidence="2 3">
    <name type="scientific">Staphylococcus warneri</name>
    <dbReference type="NCBI Taxonomy" id="1292"/>
    <lineage>
        <taxon>Bacteria</taxon>
        <taxon>Bacillati</taxon>
        <taxon>Bacillota</taxon>
        <taxon>Bacilli</taxon>
        <taxon>Bacillales</taxon>
        <taxon>Staphylococcaceae</taxon>
        <taxon>Staphylococcus</taxon>
    </lineage>
</organism>
<evidence type="ECO:0000256" key="1">
    <source>
        <dbReference type="SAM" id="SignalP"/>
    </source>
</evidence>
<comment type="caution">
    <text evidence="2">The sequence shown here is derived from an EMBL/GenBank/DDBJ whole genome shotgun (WGS) entry which is preliminary data.</text>
</comment>
<dbReference type="RefSeq" id="WP_160175653.1">
    <property type="nucleotide sequence ID" value="NZ_QXWP01000009.1"/>
</dbReference>
<gene>
    <name evidence="2" type="ORF">D3Z30_11755</name>
</gene>
<dbReference type="EMBL" id="QXWP01000009">
    <property type="protein sequence ID" value="NBH31648.1"/>
    <property type="molecule type" value="Genomic_DNA"/>
</dbReference>
<name>A0AB36BJX4_STAWA</name>
<reference evidence="2 3" key="1">
    <citation type="submission" date="2018-08" db="EMBL/GenBank/DDBJ databases">
        <title>Murine metabolic-syndrome-specific gut microbial biobank.</title>
        <authorList>
            <person name="Liu C."/>
        </authorList>
    </citation>
    <scope>NUCLEOTIDE SEQUENCE [LARGE SCALE GENOMIC DNA]</scope>
    <source>
        <strain evidence="2 3">1XD21-27</strain>
    </source>
</reference>
<accession>A0AB36BJX4</accession>
<keyword evidence="1" id="KW-0732">Signal</keyword>
<feature type="signal peptide" evidence="1">
    <location>
        <begin position="1"/>
        <end position="20"/>
    </location>
</feature>
<protein>
    <recommendedName>
        <fullName evidence="4">Lipoprotein</fullName>
    </recommendedName>
</protein>
<evidence type="ECO:0000313" key="3">
    <source>
        <dbReference type="Proteomes" id="UP000481807"/>
    </source>
</evidence>
<evidence type="ECO:0008006" key="4">
    <source>
        <dbReference type="Google" id="ProtNLM"/>
    </source>
</evidence>